<reference evidence="4" key="1">
    <citation type="submission" date="2006-01" db="EMBL/GenBank/DDBJ databases">
        <title>Complete sequence of Novosphingobium aromaticivorans DSM 12444.</title>
        <authorList>
            <consortium name="US DOE Joint Genome Institute"/>
            <person name="Copeland A."/>
            <person name="Lucas S."/>
            <person name="Lapidus A."/>
            <person name="Barry K."/>
            <person name="Detter J.C."/>
            <person name="Glavina T."/>
            <person name="Hammon N."/>
            <person name="Israni S."/>
            <person name="Pitluck S."/>
            <person name="Chain P."/>
            <person name="Malfatti S."/>
            <person name="Shin M."/>
            <person name="Vergez L."/>
            <person name="Schmutz J."/>
            <person name="Larimer F."/>
            <person name="Land M."/>
            <person name="Kyrpides N."/>
            <person name="Ivanova N."/>
            <person name="Fredrickson J."/>
            <person name="Balkwill D."/>
            <person name="Romine M.F."/>
            <person name="Richardson P."/>
        </authorList>
    </citation>
    <scope>NUCLEOTIDE SEQUENCE [LARGE SCALE GENOMIC DNA]</scope>
    <source>
        <strain evidence="4">ATCC 700278 / DSM 12444 / CCUG 56034 / CIP 105152 / NBRC 16084 / F199</strain>
    </source>
</reference>
<dbReference type="Gene3D" id="3.50.50.60">
    <property type="entry name" value="FAD/NAD(P)-binding domain"/>
    <property type="match status" value="1"/>
</dbReference>
<keyword evidence="2" id="KW-0274">FAD</keyword>
<keyword evidence="4" id="KW-1185">Reference proteome</keyword>
<dbReference type="PANTHER" id="PTHR43747:SF4">
    <property type="entry name" value="FLAVIN-DEPENDENT TRYPTOPHAN HALOGENASE"/>
    <property type="match status" value="1"/>
</dbReference>
<dbReference type="KEGG" id="nar:Saro_1889"/>
<feature type="binding site" evidence="2">
    <location>
        <position position="79"/>
    </location>
    <ligand>
        <name>7-chloro-L-tryptophan</name>
        <dbReference type="ChEBI" id="CHEBI:58713"/>
    </ligand>
</feature>
<gene>
    <name evidence="3" type="ordered locus">Saro_1889</name>
</gene>
<feature type="binding site" evidence="2">
    <location>
        <position position="334"/>
    </location>
    <ligand>
        <name>FAD</name>
        <dbReference type="ChEBI" id="CHEBI:57692"/>
    </ligand>
</feature>
<name>Q2G744_NOVAD</name>
<evidence type="ECO:0000256" key="2">
    <source>
        <dbReference type="PIRSR" id="PIRSR011396-2"/>
    </source>
</evidence>
<dbReference type="InterPro" id="IPR036188">
    <property type="entry name" value="FAD/NAD-bd_sf"/>
</dbReference>
<dbReference type="EMBL" id="CP000248">
    <property type="protein sequence ID" value="ABD26329.1"/>
    <property type="molecule type" value="Genomic_DNA"/>
</dbReference>
<dbReference type="AlphaFoldDB" id="Q2G744"/>
<feature type="binding site" evidence="2">
    <location>
        <begin position="14"/>
        <end position="17"/>
    </location>
    <ligand>
        <name>FAD</name>
        <dbReference type="ChEBI" id="CHEBI:57692"/>
    </ligand>
</feature>
<dbReference type="Proteomes" id="UP000009134">
    <property type="component" value="Chromosome"/>
</dbReference>
<accession>Q2G744</accession>
<dbReference type="PIRSF" id="PIRSF011396">
    <property type="entry name" value="Trp_halogenase"/>
    <property type="match status" value="1"/>
</dbReference>
<dbReference type="RefSeq" id="WP_011445539.1">
    <property type="nucleotide sequence ID" value="NC_007794.1"/>
</dbReference>
<dbReference type="InterPro" id="IPR006905">
    <property type="entry name" value="Flavin_halogenase"/>
</dbReference>
<dbReference type="PANTHER" id="PTHR43747">
    <property type="entry name" value="FAD-BINDING PROTEIN"/>
    <property type="match status" value="1"/>
</dbReference>
<proteinExistence type="predicted"/>
<dbReference type="GO" id="GO:0004497">
    <property type="term" value="F:monooxygenase activity"/>
    <property type="evidence" value="ECO:0007669"/>
    <property type="project" value="InterPro"/>
</dbReference>
<dbReference type="eggNOG" id="COG0665">
    <property type="taxonomic scope" value="Bacteria"/>
</dbReference>
<dbReference type="InterPro" id="IPR033856">
    <property type="entry name" value="Trp_halogen"/>
</dbReference>
<feature type="binding site" evidence="2">
    <location>
        <position position="343"/>
    </location>
    <ligand>
        <name>L-tryptophan</name>
        <dbReference type="ChEBI" id="CHEBI:57912"/>
    </ligand>
</feature>
<keyword evidence="2" id="KW-0547">Nucleotide-binding</keyword>
<evidence type="ECO:0000313" key="4">
    <source>
        <dbReference type="Proteomes" id="UP000009134"/>
    </source>
</evidence>
<sequence length="504" mass="56411">MPPSNKRRIVIAGGGTAGWMTAAALARFAMPHWQVTLVESEEIGTIGVGEATIPMVRLFNRSLGIDERQFLRETHGTWKLGIAFEGWGGFDERYIHGFGLTGRSLGVLPFHHYWLRGRAMGAAGPLGDYVLNAVACEEGRFAHIDRPEGSALPPMPYAYHFDASLYAAFLRRYAEERGVLRIEGRIQSAARDCSTGDIASLKLADGHEVEGDLFIDCSGFRSLLLGQEMGVEYVDWSHWLRCDRAVAVPCERAGPLVHYTRSIAQPAGWCWRIPLQHRTGNGHVFCSDAMGEDEATARLLGRLDGRQLAEPRTIRFKAGRRETFWKNNVVAVGLSSGFIEPLESTSIHLIQTAISRIIDFLPNGPVQAADRDAYNRLSVFEIERIRDFVILHYVANGRHGEPFWDSLRAMEIPETLAKRIAMFRASGRIVREHEELFDVPGWVQVMVGQGIMPERWHPLADQLDRTNLSAFLETVSEAYRKDVARMPLHADYLEHVCGKVAAHA</sequence>
<organism evidence="3 4">
    <name type="scientific">Novosphingobium aromaticivorans (strain ATCC 700278 / DSM 12444 / CCUG 56034 / CIP 105152 / NBRC 16084 / F199)</name>
    <dbReference type="NCBI Taxonomy" id="279238"/>
    <lineage>
        <taxon>Bacteria</taxon>
        <taxon>Pseudomonadati</taxon>
        <taxon>Pseudomonadota</taxon>
        <taxon>Alphaproteobacteria</taxon>
        <taxon>Sphingomonadales</taxon>
        <taxon>Sphingomonadaceae</taxon>
        <taxon>Novosphingobium</taxon>
    </lineage>
</organism>
<dbReference type="Pfam" id="PF04820">
    <property type="entry name" value="Trp_halogenase"/>
    <property type="match status" value="1"/>
</dbReference>
<keyword evidence="2" id="KW-0285">Flavoprotein</keyword>
<dbReference type="GO" id="GO:0000166">
    <property type="term" value="F:nucleotide binding"/>
    <property type="evidence" value="ECO:0007669"/>
    <property type="project" value="UniProtKB-KW"/>
</dbReference>
<feature type="binding site" evidence="2">
    <location>
        <position position="347"/>
    </location>
    <ligand>
        <name>FAD</name>
        <dbReference type="ChEBI" id="CHEBI:57692"/>
    </ligand>
</feature>
<feature type="active site" evidence="1">
    <location>
        <position position="79"/>
    </location>
</feature>
<dbReference type="STRING" id="279238.Saro_1889"/>
<dbReference type="InterPro" id="IPR050816">
    <property type="entry name" value="Flavin-dep_Halogenase_NPB"/>
</dbReference>
<protein>
    <submittedName>
        <fullName evidence="3">Tryptophan halogenase</fullName>
    </submittedName>
</protein>
<dbReference type="SUPFAM" id="SSF51905">
    <property type="entry name" value="FAD/NAD(P)-binding domain"/>
    <property type="match status" value="1"/>
</dbReference>
<dbReference type="HOGENOM" id="CLU_022247_1_0_5"/>
<evidence type="ECO:0000313" key="3">
    <source>
        <dbReference type="EMBL" id="ABD26329.1"/>
    </source>
</evidence>
<evidence type="ECO:0000256" key="1">
    <source>
        <dbReference type="PIRSR" id="PIRSR011396-1"/>
    </source>
</evidence>